<feature type="compositionally biased region" description="Basic and acidic residues" evidence="2">
    <location>
        <begin position="87"/>
        <end position="101"/>
    </location>
</feature>
<evidence type="ECO:0000256" key="2">
    <source>
        <dbReference type="SAM" id="MobiDB-lite"/>
    </source>
</evidence>
<gene>
    <name evidence="3" type="ORF">ACHAXA_003827</name>
</gene>
<protein>
    <recommendedName>
        <fullName evidence="5">HMG box domain-containing protein</fullName>
    </recommendedName>
</protein>
<comment type="caution">
    <text evidence="3">The sequence shown here is derived from an EMBL/GenBank/DDBJ whole genome shotgun (WGS) entry which is preliminary data.</text>
</comment>
<feature type="compositionally biased region" description="Basic and acidic residues" evidence="2">
    <location>
        <begin position="1262"/>
        <end position="1272"/>
    </location>
</feature>
<feature type="compositionally biased region" description="Basic and acidic residues" evidence="2">
    <location>
        <begin position="17"/>
        <end position="28"/>
    </location>
</feature>
<dbReference type="Gene3D" id="1.10.30.10">
    <property type="entry name" value="High mobility group box domain"/>
    <property type="match status" value="1"/>
</dbReference>
<sequence>MATAVPAPGSTPSSPPPEKEAAGGEGAHRSPSPEALATSVKDADTLPAISPPTTPTSPASAPEEGGRSGAHRGMMVAVKSPMPKQFIDMERITAPRGKAYERLLSSGSTQTHATEGHVTSTNTNDPATEIKEDNPEEAPEKCIAVGNNVAREEGNGGGGESCDEDNPAGRNVTTDNGNAVVDGDAVITKDVDGGGGDPAAPPAKGGFRPKMPRKRASMIMSPTNPTLSQDDGSTSSTFHDRRHRKEDVEPSKKRKSLFDPAEYHAKVCLPQKRRLIAKQNKTLKAMNKRLVGIYGSNPSEEDESRNRGRSGGNSASRQADLVGQGGGWDGRARRVSGMCSSPWDMPMGGSLSLTASPVSTGRDNLSSLMPGMSPAFDPRALSTRLRIGNRGDVRGYGRGGTNGSSDIIDRNPELFEHMARMMNAGGGTMMGIGKMSSSSIGGVDKRIGGLGSNQEEAINSLPITGDSYHYGGNYNEAYIRNYFKDALYSAHGNVGMMGDEPSHLPPKSPGNPKKTFLQRERVMDAEMRTQMREALLKENMKNTNRLNLPFLTTPNLETPSNQDALCMETDDAMTVESVQQISSLKSKDTSKSQTEENQATKKKTAPSLPKRSKKTKFDSNAEMENPTQEELKATILAVMGMPEKPKRPFSLYNLFFQLEREHILNEIREGRKPLKLGEGLPVVAGCTGKSSITDVQPCDPDYFHDPDIPARYSHLKLEKYWYSVGHKQKRKHRKTDGSCSFMELTRMVSSCWKTIDTTDPYIKEYCQKLAKQELEDYKRENEKYKKAVKKAELEAKAKMHLIDMKAAELSIPANSQKSADEGAPERMKKLRGPVDEDVTPTCTDTTKPEGRPNPEDLNLQNPYYGRNHFGRVVDMMDGNGFMMGGGGMSRFAEMSRMGASFPGFSGGVGRNDDNSQGTQATAMEAHIAESRMTADARDGRYWGGNETAMRMRDLSRMTHARKPAEDQHMDEYDGMNMPSDIQQKFAALAEAEARHRMQIEMQSVMLCNRNKGSGAWRETDRATHEQYQRGEMFPPGTDSMTMMPQGSMSPRGRPQNNSSQEGPSLMQRKFMETFGMDLSGGRGFGNVPANRPCDDGVDISQDQEFDLEVDQFLSTLKEEIKENRRKQLRRGGGSGSGSINMPFMRDGGGGNAPSKVGGGFGMESSTTTEMMKNMMAMNSGGAFRNDISPGMMRNMMEMNSQMMEQMIRRFSSGSYGFNKSIRPGPNHPSPGMMEELIRRQVGAGDSSQRRVPMPAPPLWMDEDNRRQHEGRDGGAGQGDDNPALPEYGWRDEGT</sequence>
<feature type="compositionally biased region" description="Basic residues" evidence="2">
    <location>
        <begin position="600"/>
        <end position="614"/>
    </location>
</feature>
<feature type="region of interest" description="Disordered" evidence="2">
    <location>
        <begin position="1"/>
        <end position="255"/>
    </location>
</feature>
<proteinExistence type="predicted"/>
<feature type="region of interest" description="Disordered" evidence="2">
    <location>
        <begin position="812"/>
        <end position="862"/>
    </location>
</feature>
<feature type="region of interest" description="Disordered" evidence="2">
    <location>
        <begin position="1029"/>
        <end position="1063"/>
    </location>
</feature>
<feature type="compositionally biased region" description="Low complexity" evidence="2">
    <location>
        <begin position="1"/>
        <end position="12"/>
    </location>
</feature>
<name>A0ABD3RWI1_9STRA</name>
<feature type="coiled-coil region" evidence="1">
    <location>
        <begin position="767"/>
        <end position="794"/>
    </location>
</feature>
<feature type="region of interest" description="Disordered" evidence="2">
    <location>
        <begin position="291"/>
        <end position="335"/>
    </location>
</feature>
<feature type="compositionally biased region" description="Gly residues" evidence="2">
    <location>
        <begin position="1146"/>
        <end position="1158"/>
    </location>
</feature>
<keyword evidence="1" id="KW-0175">Coiled coil</keyword>
<keyword evidence="4" id="KW-1185">Reference proteome</keyword>
<feature type="compositionally biased region" description="Basic and acidic residues" evidence="2">
    <location>
        <begin position="585"/>
        <end position="594"/>
    </location>
</feature>
<feature type="compositionally biased region" description="Polar residues" evidence="2">
    <location>
        <begin position="220"/>
        <end position="237"/>
    </location>
</feature>
<organism evidence="3 4">
    <name type="scientific">Cyclostephanos tholiformis</name>
    <dbReference type="NCBI Taxonomy" id="382380"/>
    <lineage>
        <taxon>Eukaryota</taxon>
        <taxon>Sar</taxon>
        <taxon>Stramenopiles</taxon>
        <taxon>Ochrophyta</taxon>
        <taxon>Bacillariophyta</taxon>
        <taxon>Coscinodiscophyceae</taxon>
        <taxon>Thalassiosirophycidae</taxon>
        <taxon>Stephanodiscales</taxon>
        <taxon>Stephanodiscaceae</taxon>
        <taxon>Cyclostephanos</taxon>
    </lineage>
</organism>
<feature type="compositionally biased region" description="Polar residues" evidence="2">
    <location>
        <begin position="1038"/>
        <end position="1062"/>
    </location>
</feature>
<feature type="region of interest" description="Disordered" evidence="2">
    <location>
        <begin position="576"/>
        <end position="626"/>
    </location>
</feature>
<dbReference type="EMBL" id="JALLPB020000142">
    <property type="protein sequence ID" value="KAL3816587.1"/>
    <property type="molecule type" value="Genomic_DNA"/>
</dbReference>
<evidence type="ECO:0008006" key="5">
    <source>
        <dbReference type="Google" id="ProtNLM"/>
    </source>
</evidence>
<reference evidence="3 4" key="1">
    <citation type="submission" date="2024-10" db="EMBL/GenBank/DDBJ databases">
        <title>Updated reference genomes for cyclostephanoid diatoms.</title>
        <authorList>
            <person name="Roberts W.R."/>
            <person name="Alverson A.J."/>
        </authorList>
    </citation>
    <scope>NUCLEOTIDE SEQUENCE [LARGE SCALE GENOMIC DNA]</scope>
    <source>
        <strain evidence="3 4">AJA228-03</strain>
    </source>
</reference>
<feature type="region of interest" description="Disordered" evidence="2">
    <location>
        <begin position="1240"/>
        <end position="1294"/>
    </location>
</feature>
<evidence type="ECO:0000256" key="1">
    <source>
        <dbReference type="SAM" id="Coils"/>
    </source>
</evidence>
<evidence type="ECO:0000313" key="3">
    <source>
        <dbReference type="EMBL" id="KAL3816587.1"/>
    </source>
</evidence>
<feature type="compositionally biased region" description="Basic and acidic residues" evidence="2">
    <location>
        <begin position="818"/>
        <end position="827"/>
    </location>
</feature>
<evidence type="ECO:0000313" key="4">
    <source>
        <dbReference type="Proteomes" id="UP001530377"/>
    </source>
</evidence>
<dbReference type="Proteomes" id="UP001530377">
    <property type="component" value="Unassembled WGS sequence"/>
</dbReference>
<accession>A0ABD3RWI1</accession>
<feature type="region of interest" description="Disordered" evidence="2">
    <location>
        <begin position="1124"/>
        <end position="1158"/>
    </location>
</feature>
<dbReference type="InterPro" id="IPR036910">
    <property type="entry name" value="HMG_box_dom_sf"/>
</dbReference>
<feature type="compositionally biased region" description="Polar residues" evidence="2">
    <location>
        <begin position="105"/>
        <end position="126"/>
    </location>
</feature>